<accession>A0A8K0Y090</accession>
<name>A0A8K0Y090_9RHOB</name>
<gene>
    <name evidence="2" type="ORF">JL811_10210</name>
</gene>
<sequence>MRITINARMPERRHPLDGVIRPRVTGCDPDRDRQTMIRDEVTGDFVIIVVPPDLKPEPTPEPELPSEADAPEKGAEGQSWQPGPVDPLPGDDPVQDDAGEGDIVLIEPLAEAAPDAAGANGDASAQPAEAPAGASEARPGGEPDAEAPAKSARWTDEEDTRAVVLVTNGVMNGQTKAAAIPMPAIWICSPPISAFP</sequence>
<dbReference type="EMBL" id="JAESVN010000004">
    <property type="protein sequence ID" value="MBL4917596.1"/>
    <property type="molecule type" value="Genomic_DNA"/>
</dbReference>
<reference evidence="2" key="1">
    <citation type="submission" date="2021-01" db="EMBL/GenBank/DDBJ databases">
        <title>Tabrizicola alba sp. nov. a motile alkaliphilic bacterium isolated from a soda lake.</title>
        <authorList>
            <person name="Szuroczki S."/>
            <person name="Abbaszade G."/>
            <person name="Schumann P."/>
            <person name="Toth E."/>
        </authorList>
    </citation>
    <scope>NUCLEOTIDE SEQUENCE</scope>
    <source>
        <strain evidence="2">DMG-N-6</strain>
    </source>
</reference>
<keyword evidence="3" id="KW-1185">Reference proteome</keyword>
<evidence type="ECO:0000256" key="1">
    <source>
        <dbReference type="SAM" id="MobiDB-lite"/>
    </source>
</evidence>
<protein>
    <submittedName>
        <fullName evidence="2">Uncharacterized protein</fullName>
    </submittedName>
</protein>
<proteinExistence type="predicted"/>
<dbReference type="RefSeq" id="WP_202688541.1">
    <property type="nucleotide sequence ID" value="NZ_JAESVN010000004.1"/>
</dbReference>
<organism evidence="2 3">
    <name type="scientific">Szabonella alba</name>
    <dbReference type="NCBI Taxonomy" id="2804194"/>
    <lineage>
        <taxon>Bacteria</taxon>
        <taxon>Pseudomonadati</taxon>
        <taxon>Pseudomonadota</taxon>
        <taxon>Alphaproteobacteria</taxon>
        <taxon>Rhodobacterales</taxon>
        <taxon>Paracoccaceae</taxon>
        <taxon>Szabonella</taxon>
    </lineage>
</organism>
<comment type="caution">
    <text evidence="2">The sequence shown here is derived from an EMBL/GenBank/DDBJ whole genome shotgun (WGS) entry which is preliminary data.</text>
</comment>
<feature type="compositionally biased region" description="Low complexity" evidence="1">
    <location>
        <begin position="110"/>
        <end position="142"/>
    </location>
</feature>
<evidence type="ECO:0000313" key="2">
    <source>
        <dbReference type="EMBL" id="MBL4917596.1"/>
    </source>
</evidence>
<dbReference type="AlphaFoldDB" id="A0A8K0Y090"/>
<feature type="region of interest" description="Disordered" evidence="1">
    <location>
        <begin position="51"/>
        <end position="157"/>
    </location>
</feature>
<dbReference type="Proteomes" id="UP000648908">
    <property type="component" value="Unassembled WGS sequence"/>
</dbReference>
<evidence type="ECO:0000313" key="3">
    <source>
        <dbReference type="Proteomes" id="UP000648908"/>
    </source>
</evidence>